<evidence type="ECO:0000256" key="10">
    <source>
        <dbReference type="ARBA" id="ARBA00022737"/>
    </source>
</evidence>
<evidence type="ECO:0000313" key="26">
    <source>
        <dbReference type="EMBL" id="KAF7843397.1"/>
    </source>
</evidence>
<feature type="domain" description="Myb-like" evidence="22">
    <location>
        <begin position="2125"/>
        <end position="2170"/>
    </location>
</feature>
<keyword evidence="7" id="KW-0813">Transport</keyword>
<keyword evidence="18" id="KW-0539">Nucleus</keyword>
<evidence type="ECO:0000259" key="23">
    <source>
        <dbReference type="PROSITE" id="PS50893"/>
    </source>
</evidence>
<dbReference type="InterPro" id="IPR013581">
    <property type="entry name" value="PDR_assoc"/>
</dbReference>
<feature type="domain" description="HTH myb-type" evidence="25">
    <location>
        <begin position="2125"/>
        <end position="2174"/>
    </location>
</feature>
<feature type="transmembrane region" description="Helical" evidence="21">
    <location>
        <begin position="1420"/>
        <end position="1442"/>
    </location>
</feature>
<dbReference type="SUPFAM" id="SSF51735">
    <property type="entry name" value="NAD(P)-binding Rossmann-fold domains"/>
    <property type="match status" value="1"/>
</dbReference>
<keyword evidence="10" id="KW-0677">Repeat</keyword>
<comment type="similarity">
    <text evidence="5">Belongs to the ABC transporter superfamily. ABCG family. PDR (TC 3.A.1.205) subfamily.</text>
</comment>
<reference evidence="26" key="1">
    <citation type="submission" date="2020-09" db="EMBL/GenBank/DDBJ databases">
        <title>Genome-Enabled Discovery of Anthraquinone Biosynthesis in Senna tora.</title>
        <authorList>
            <person name="Kang S.-H."/>
            <person name="Pandey R.P."/>
            <person name="Lee C.-M."/>
            <person name="Sim J.-S."/>
            <person name="Jeong J.-T."/>
            <person name="Choi B.-S."/>
            <person name="Jung M."/>
            <person name="Ginzburg D."/>
            <person name="Zhao K."/>
            <person name="Won S.Y."/>
            <person name="Oh T.-J."/>
            <person name="Yu Y."/>
            <person name="Kim N.-H."/>
            <person name="Lee O.R."/>
            <person name="Lee T.-H."/>
            <person name="Bashyal P."/>
            <person name="Kim T.-S."/>
            <person name="Lee W.-H."/>
            <person name="Kawkins C."/>
            <person name="Kim C.-K."/>
            <person name="Kim J.S."/>
            <person name="Ahn B.O."/>
            <person name="Rhee S.Y."/>
            <person name="Sohng J.K."/>
        </authorList>
    </citation>
    <scope>NUCLEOTIDE SEQUENCE</scope>
    <source>
        <tissue evidence="26">Leaf</tissue>
    </source>
</reference>
<comment type="cofactor">
    <cofactor evidence="1">
        <name>Mn(2+)</name>
        <dbReference type="ChEBI" id="CHEBI:29035"/>
    </cofactor>
</comment>
<dbReference type="InterPro" id="IPR046346">
    <property type="entry name" value="Aminoacid_DH-like_N_sf"/>
</dbReference>
<dbReference type="Gene3D" id="3.40.50.300">
    <property type="entry name" value="P-loop containing nucleotide triphosphate hydrolases"/>
    <property type="match status" value="2"/>
</dbReference>
<evidence type="ECO:0000256" key="9">
    <source>
        <dbReference type="ARBA" id="ARBA00022723"/>
    </source>
</evidence>
<dbReference type="Proteomes" id="UP000634136">
    <property type="component" value="Unassembled WGS sequence"/>
</dbReference>
<evidence type="ECO:0000256" key="20">
    <source>
        <dbReference type="SAM" id="MobiDB-lite"/>
    </source>
</evidence>
<dbReference type="Pfam" id="PF01061">
    <property type="entry name" value="ABC2_membrane"/>
    <property type="match status" value="2"/>
</dbReference>
<dbReference type="GO" id="GO:0005524">
    <property type="term" value="F:ATP binding"/>
    <property type="evidence" value="ECO:0007669"/>
    <property type="project" value="UniProtKB-KW"/>
</dbReference>
<keyword evidence="14" id="KW-0805">Transcription regulation</keyword>
<dbReference type="Pfam" id="PF08370">
    <property type="entry name" value="PDR_assoc"/>
    <property type="match status" value="1"/>
</dbReference>
<feature type="transmembrane region" description="Helical" evidence="21">
    <location>
        <begin position="750"/>
        <end position="776"/>
    </location>
</feature>
<feature type="domain" description="SANT" evidence="24">
    <location>
        <begin position="2121"/>
        <end position="2174"/>
    </location>
</feature>
<dbReference type="InterPro" id="IPR006447">
    <property type="entry name" value="Myb_dom_plants"/>
</dbReference>
<dbReference type="InterPro" id="IPR029481">
    <property type="entry name" value="ABC_trans_N"/>
</dbReference>
<dbReference type="InterPro" id="IPR012301">
    <property type="entry name" value="Malic_N_dom"/>
</dbReference>
<dbReference type="SMART" id="SM00717">
    <property type="entry name" value="SANT"/>
    <property type="match status" value="1"/>
</dbReference>
<dbReference type="Gene3D" id="3.40.50.720">
    <property type="entry name" value="NAD(P)-binding Rossmann-like Domain"/>
    <property type="match status" value="2"/>
</dbReference>
<dbReference type="Pfam" id="PF00390">
    <property type="entry name" value="malic"/>
    <property type="match status" value="1"/>
</dbReference>
<dbReference type="PROSITE" id="PS50090">
    <property type="entry name" value="MYB_LIKE"/>
    <property type="match status" value="1"/>
</dbReference>
<evidence type="ECO:0000256" key="11">
    <source>
        <dbReference type="ARBA" id="ARBA00022741"/>
    </source>
</evidence>
<dbReference type="InterPro" id="IPR017930">
    <property type="entry name" value="Myb_dom"/>
</dbReference>
<evidence type="ECO:0000313" key="27">
    <source>
        <dbReference type="Proteomes" id="UP000634136"/>
    </source>
</evidence>
<dbReference type="GO" id="GO:0006108">
    <property type="term" value="P:malate metabolic process"/>
    <property type="evidence" value="ECO:0007669"/>
    <property type="project" value="UniProtKB-ARBA"/>
</dbReference>
<keyword evidence="12" id="KW-0067">ATP-binding</keyword>
<dbReference type="Pfam" id="PF14510">
    <property type="entry name" value="ABC_trans_N"/>
    <property type="match status" value="1"/>
</dbReference>
<dbReference type="InterPro" id="IPR001891">
    <property type="entry name" value="Malic_OxRdtase"/>
</dbReference>
<feature type="transmembrane region" description="Helical" evidence="21">
    <location>
        <begin position="522"/>
        <end position="543"/>
    </location>
</feature>
<proteinExistence type="inferred from homology"/>
<dbReference type="InterPro" id="IPR003439">
    <property type="entry name" value="ABC_transporter-like_ATP-bd"/>
</dbReference>
<keyword evidence="27" id="KW-1185">Reference proteome</keyword>
<dbReference type="InterPro" id="IPR012302">
    <property type="entry name" value="Malic_NAD-bd"/>
</dbReference>
<dbReference type="InterPro" id="IPR013525">
    <property type="entry name" value="ABC2_TM"/>
</dbReference>
<feature type="transmembrane region" description="Helical" evidence="21">
    <location>
        <begin position="1277"/>
        <end position="1297"/>
    </location>
</feature>
<evidence type="ECO:0000259" key="22">
    <source>
        <dbReference type="PROSITE" id="PS50090"/>
    </source>
</evidence>
<dbReference type="PANTHER" id="PTHR48040:SF28">
    <property type="entry name" value="ABC TRANSPORTER G FAMILY MEMBER 39-LIKE"/>
    <property type="match status" value="1"/>
</dbReference>
<dbReference type="GO" id="GO:0016616">
    <property type="term" value="F:oxidoreductase activity, acting on the CH-OH group of donors, NAD or NADP as acceptor"/>
    <property type="evidence" value="ECO:0007669"/>
    <property type="project" value="InterPro"/>
</dbReference>
<dbReference type="GO" id="GO:0051287">
    <property type="term" value="F:NAD binding"/>
    <property type="evidence" value="ECO:0007669"/>
    <property type="project" value="InterPro"/>
</dbReference>
<dbReference type="SUPFAM" id="SSF52540">
    <property type="entry name" value="P-loop containing nucleoside triphosphate hydrolases"/>
    <property type="match status" value="2"/>
</dbReference>
<dbReference type="CDD" id="cd03233">
    <property type="entry name" value="ABCG_PDR_domain1"/>
    <property type="match status" value="1"/>
</dbReference>
<dbReference type="InterPro" id="IPR001005">
    <property type="entry name" value="SANT/Myb"/>
</dbReference>
<keyword evidence="17" id="KW-0804">Transcription</keyword>
<dbReference type="CDD" id="cd00167">
    <property type="entry name" value="SANT"/>
    <property type="match status" value="1"/>
</dbReference>
<evidence type="ECO:0000256" key="7">
    <source>
        <dbReference type="ARBA" id="ARBA00022448"/>
    </source>
</evidence>
<dbReference type="GO" id="GO:0016020">
    <property type="term" value="C:membrane"/>
    <property type="evidence" value="ECO:0007669"/>
    <property type="project" value="UniProtKB-SubCell"/>
</dbReference>
<dbReference type="FunFam" id="1.10.10.60:FF:000009">
    <property type="entry name" value="transcription factor MYB1R1"/>
    <property type="match status" value="1"/>
</dbReference>
<dbReference type="GO" id="GO:0016887">
    <property type="term" value="F:ATP hydrolysis activity"/>
    <property type="evidence" value="ECO:0007669"/>
    <property type="project" value="InterPro"/>
</dbReference>
<evidence type="ECO:0000256" key="18">
    <source>
        <dbReference type="ARBA" id="ARBA00023242"/>
    </source>
</evidence>
<dbReference type="InterPro" id="IPR034001">
    <property type="entry name" value="ABCG_PDR_1"/>
</dbReference>
<feature type="region of interest" description="Disordered" evidence="20">
    <location>
        <begin position="2196"/>
        <end position="2230"/>
    </location>
</feature>
<feature type="transmembrane region" description="Helical" evidence="21">
    <location>
        <begin position="1304"/>
        <end position="1323"/>
    </location>
</feature>
<dbReference type="CDD" id="cd03232">
    <property type="entry name" value="ABCG_PDR_domain2"/>
    <property type="match status" value="1"/>
</dbReference>
<feature type="transmembrane region" description="Helical" evidence="21">
    <location>
        <begin position="1191"/>
        <end position="1209"/>
    </location>
</feature>
<comment type="subcellular location">
    <subcellularLocation>
        <location evidence="4">Membrane</location>
        <topology evidence="4">Multi-pass membrane protein</topology>
    </subcellularLocation>
    <subcellularLocation>
        <location evidence="3">Nucleus</location>
    </subcellularLocation>
</comment>
<dbReference type="InterPro" id="IPR003593">
    <property type="entry name" value="AAA+_ATPase"/>
</dbReference>
<dbReference type="GO" id="GO:0003677">
    <property type="term" value="F:DNA binding"/>
    <property type="evidence" value="ECO:0007669"/>
    <property type="project" value="UniProtKB-KW"/>
</dbReference>
<dbReference type="PRINTS" id="PR00072">
    <property type="entry name" value="MALOXRDTASE"/>
</dbReference>
<feature type="transmembrane region" description="Helical" evidence="21">
    <location>
        <begin position="2067"/>
        <end position="2090"/>
    </location>
</feature>
<keyword evidence="13 21" id="KW-1133">Transmembrane helix</keyword>
<evidence type="ECO:0000256" key="1">
    <source>
        <dbReference type="ARBA" id="ARBA00001936"/>
    </source>
</evidence>
<dbReference type="Pfam" id="PF00005">
    <property type="entry name" value="ABC_tran"/>
    <property type="match status" value="2"/>
</dbReference>
<dbReference type="InterPro" id="IPR027417">
    <property type="entry name" value="P-loop_NTPase"/>
</dbReference>
<dbReference type="FunFam" id="3.40.50.300:FF:000179">
    <property type="entry name" value="ABC transporter G family member 34"/>
    <property type="match status" value="1"/>
</dbReference>
<dbReference type="PROSITE" id="PS50893">
    <property type="entry name" value="ABC_TRANSPORTER_2"/>
    <property type="match status" value="2"/>
</dbReference>
<feature type="transmembrane region" description="Helical" evidence="21">
    <location>
        <begin position="1335"/>
        <end position="1354"/>
    </location>
</feature>
<organism evidence="26 27">
    <name type="scientific">Senna tora</name>
    <dbReference type="NCBI Taxonomy" id="362788"/>
    <lineage>
        <taxon>Eukaryota</taxon>
        <taxon>Viridiplantae</taxon>
        <taxon>Streptophyta</taxon>
        <taxon>Embryophyta</taxon>
        <taxon>Tracheophyta</taxon>
        <taxon>Spermatophyta</taxon>
        <taxon>Magnoliopsida</taxon>
        <taxon>eudicotyledons</taxon>
        <taxon>Gunneridae</taxon>
        <taxon>Pentapetalae</taxon>
        <taxon>rosids</taxon>
        <taxon>fabids</taxon>
        <taxon>Fabales</taxon>
        <taxon>Fabaceae</taxon>
        <taxon>Caesalpinioideae</taxon>
        <taxon>Cassia clade</taxon>
        <taxon>Senna</taxon>
    </lineage>
</organism>
<dbReference type="Pfam" id="PF03949">
    <property type="entry name" value="Malic_M"/>
    <property type="match status" value="1"/>
</dbReference>
<comment type="caution">
    <text evidence="26">The sequence shown here is derived from an EMBL/GenBank/DDBJ whole genome shotgun (WGS) entry which is preliminary data.</text>
</comment>
<feature type="region of interest" description="Disordered" evidence="20">
    <location>
        <begin position="796"/>
        <end position="825"/>
    </location>
</feature>
<dbReference type="PANTHER" id="PTHR48040">
    <property type="entry name" value="PLEIOTROPIC DRUG RESISTANCE PROTEIN 1-LIKE ISOFORM X1"/>
    <property type="match status" value="1"/>
</dbReference>
<evidence type="ECO:0000256" key="5">
    <source>
        <dbReference type="ARBA" id="ARBA00006012"/>
    </source>
</evidence>
<keyword evidence="11" id="KW-0547">Nucleotide-binding</keyword>
<dbReference type="SUPFAM" id="SSF46689">
    <property type="entry name" value="Homeodomain-like"/>
    <property type="match status" value="1"/>
</dbReference>
<evidence type="ECO:0000256" key="4">
    <source>
        <dbReference type="ARBA" id="ARBA00004141"/>
    </source>
</evidence>
<keyword evidence="15" id="KW-0238">DNA-binding</keyword>
<dbReference type="SMART" id="SM00382">
    <property type="entry name" value="AAA"/>
    <property type="match status" value="2"/>
</dbReference>
<evidence type="ECO:0000256" key="3">
    <source>
        <dbReference type="ARBA" id="ARBA00004123"/>
    </source>
</evidence>
<evidence type="ECO:0000256" key="14">
    <source>
        <dbReference type="ARBA" id="ARBA00023015"/>
    </source>
</evidence>
<dbReference type="InterPro" id="IPR034003">
    <property type="entry name" value="ABCG_PDR_2"/>
</dbReference>
<dbReference type="SMART" id="SM00919">
    <property type="entry name" value="Malic_M"/>
    <property type="match status" value="1"/>
</dbReference>
<evidence type="ECO:0000256" key="2">
    <source>
        <dbReference type="ARBA" id="ARBA00001946"/>
    </source>
</evidence>
<gene>
    <name evidence="26" type="ORF">G2W53_000302</name>
</gene>
<dbReference type="OrthoDB" id="66620at2759"/>
<evidence type="ECO:0000256" key="8">
    <source>
        <dbReference type="ARBA" id="ARBA00022692"/>
    </source>
</evidence>
<comment type="similarity">
    <text evidence="6 19">Belongs to the malic enzymes family.</text>
</comment>
<feature type="transmembrane region" description="Helical" evidence="21">
    <location>
        <begin position="555"/>
        <end position="581"/>
    </location>
</feature>
<dbReference type="InterPro" id="IPR017884">
    <property type="entry name" value="SANT_dom"/>
</dbReference>
<sequence>MDGNMSRSSRGSWRVEEVFSSGRFSHRNSNAEDDEEALKWAAIEKLPTYDRLRTSIFQNFAEQGQPGATKEVDVTKLDINERQQIIDRIFKVAEEDNEKFLRKFRDRINKVGITLPTVEVRFQNLTIEADAYIGSRALPTLPNVAMNLIESALGLCGFSTAKKKKLTILKDISGIIKPSRMTLLLGPPSSGKTTLLLALAGKLDHELRVKGEITYNGYKLDEFVPRKTSAYISQNDVHIGEMTVKETFDFSSRCQGVGSRYDLLSELARRERAAGIFPEAELDLFMKAAAVPGTNSSLFTDYTLKILGLDICKDTIVGDEMNRGVSGGQKKRVTTGEMIVGPTNTLFMDEISTGLDSSTTYQIVKCFQQIVHLTEATIFMSLLQPAPETFELFDDIVLISDGQIVYQGPREYILEFFESCGFKCPERKGVADFLQEVTSMKDQEQYWADRSTPYEYITVSEFADRFKQFHLGFQLADDLSNTFNKSSGHRAALVFEKYGVPTMYLLKTCWDKEWLLIKRNSFIYVFKAIQIMIIAAIASTVFLRTEMHQRNENDGAIYIGAMMFSMIMNMFNGFAELALTIHRLPVFYKHRDLLFHPVWTYTLPNFLLRVPISLLESIVWVVISYYTIGFAPEASRFFKQLLMVFLIQQMAAGLFRVIAGTCRSMIISNTGGSLVLLLVMLLGGFIVPKNDIPVWWKWGYWVSPLTYAFNGLVVNEMFAPRWMDKKSSDGSTTLGLSVLHNFNVFPETRWYWIAAAALVGFIVLYNVIFTLALMYLNPVGKKQAIIFEEEASEMESERNKKQSTLQQTSNRSNSNHQGSTESVGELATGVAPKKGMVLPFSPLAMSFDSVNYYVDMPAEMKAQGVTEDRLQLLKDVTGAFRPGVLTALMGVSGAGKTTLMDVLAGRKTGGYIEGDIRISGFLKKQETFARISGYCEQTDIHSPQVTIRESLVFSAFLRLPKEVSSEEKMKFVDEVMELVELDNLKDAIVGIPGITGLSTEQRKRLTIAVELVANPSIIFMDEPTSGLDARAAAIVMRTVRNTVDTGRTVVCTIHQPSIDIFEAFDELFLMKRGGQVIYSGPLGRNSHKIIEFFEAIEGVPKIKDKYNPATWMLEVSSIAAEVRLGIDFAEHYKSSSLYQRNKALVSELSTPPSGKNDLYFPTQFSQSIWGQFKYCLWKQWWTYWRSPDYNLVRYFFTLTAALLMGTIFWKVGNKRGNATQLNMVIGAMFTSVLFVGINNCSTVQPIVAIERAVFYREKAAGMYSALPYAIAQVVSEIPYVFFQTTYYSLIVYAMVSFQWEAAKFFWFFFVSFFSFLYFTYYGMMTVSFTPNLQVASIFAGAFYGLFNIFSGFFIPRPRIPKWWVWYYWICPVAWTVYGLIVSQYGDVEDRIEVPGMDQGPMIKEYIESYYGFDTNFMGPVAAVLVTFTVFFAFMFAFCIKVLNFQTRGGDRNSSLVMEATGNVDSNPTVAGGVRDVYGEDKATEDQLVTPWIVSVASGYSLLRDPQLNKGLAFNEKERDAHFLRGLLPPAPLSQETQVKKWLQLIRQYQVPLQKYMAMINLQVTNERLFYKLLMEHVEELLPVVYTPTVGEACQNYGTIFVRPQGLFISLKDKGRILEVLRNWSEKNVQVIVVTDGERILGLGDLSCQGMGIPVGKLSLYSALGGVRPSVCLPITLDVGTNNERLLKEELYIGLRQRRVTGQEYAEFVNEFMSAVKQHFGEKILVQFEDFANHNAFDLLEKYRSTHLVFNDDIQGTAAVVLAGLVAALKYAGTGIAELLALETSKQGLVESSRKESLQQFKKPWAHDHEPIKELLEAVRKIKPTVLIGTSGKGKTFTKDVVEAMSSFNEGRAIFASGSPFSPVEYEGKVFVPGQANNAYIFPGFGLGLIMSGTIRVQDELLLAASEALASQVTQENFEKGLIYPPFTNIRNISAHIAANVASKAYELESELVDGGSTGSTGDWRIGMTRRCSHCSTNGHNSRTCPSRCGGVKLFGVRLTDGSIFKKSASMGNLHAYCHSSSSNAASPNPGSPWFDPVREHEGYLSDDPAHASSSANRRGGRKRGNSAVLFLFTVFVLIGFTSIVGTWHYYLRLLRALLPNMEPTNWLALKSDAVEQFFQGTSCVPWTEEEHRLFLIGLKELGRGDWRGIARNFVVSRTPTQVASHAQKYFIRKSSAAQKKRRSSLFDMVPDMGSVPPSVSGEQVLPPPFENSESGGAKSQPESTKSRPSLNLSLMSEVEPIETTTQEIVEECSNASMARSSGLTPLDFGFFHIHPYVPAPFSLWPSGSFKEFIGAETSHHQILKPIPIIPQQPVNVDELVNMSHLYLGERQVLDREPLPLSLKWLGEPSRQSAFHANAPVGGSV</sequence>
<evidence type="ECO:0000256" key="17">
    <source>
        <dbReference type="ARBA" id="ARBA00023163"/>
    </source>
</evidence>
<dbReference type="NCBIfam" id="TIGR01557">
    <property type="entry name" value="myb_SHAQKYF"/>
    <property type="match status" value="1"/>
</dbReference>
<keyword evidence="8 21" id="KW-0812">Transmembrane</keyword>
<feature type="transmembrane region" description="Helical" evidence="21">
    <location>
        <begin position="606"/>
        <end position="628"/>
    </location>
</feature>
<comment type="cofactor">
    <cofactor evidence="2">
        <name>Mg(2+)</name>
        <dbReference type="ChEBI" id="CHEBI:18420"/>
    </cofactor>
</comment>
<feature type="domain" description="ABC transporter" evidence="23">
    <location>
        <begin position="153"/>
        <end position="426"/>
    </location>
</feature>
<keyword evidence="9 19" id="KW-0479">Metal-binding</keyword>
<dbReference type="EMBL" id="JAAIUW010000001">
    <property type="protein sequence ID" value="KAF7843397.1"/>
    <property type="molecule type" value="Genomic_DNA"/>
</dbReference>
<dbReference type="InterPro" id="IPR015884">
    <property type="entry name" value="Malic_enzyme_CS"/>
</dbReference>
<feature type="transmembrane region" description="Helical" evidence="21">
    <location>
        <begin position="640"/>
        <end position="659"/>
    </location>
</feature>
<evidence type="ECO:0000259" key="25">
    <source>
        <dbReference type="PROSITE" id="PS51294"/>
    </source>
</evidence>
<dbReference type="Pfam" id="PF00249">
    <property type="entry name" value="Myb_DNA-binding"/>
    <property type="match status" value="1"/>
</dbReference>
<evidence type="ECO:0000256" key="13">
    <source>
        <dbReference type="ARBA" id="ARBA00022989"/>
    </source>
</evidence>
<keyword evidence="19" id="KW-0560">Oxidoreductase</keyword>
<feature type="transmembrane region" description="Helical" evidence="21">
    <location>
        <begin position="1366"/>
        <end position="1385"/>
    </location>
</feature>
<evidence type="ECO:0000256" key="6">
    <source>
        <dbReference type="ARBA" id="ARBA00008785"/>
    </source>
</evidence>
<protein>
    <recommendedName>
        <fullName evidence="19">Malic enzyme</fullName>
    </recommendedName>
</protein>
<dbReference type="PROSITE" id="PS51293">
    <property type="entry name" value="SANT"/>
    <property type="match status" value="1"/>
</dbReference>
<feature type="transmembrane region" description="Helical" evidence="21">
    <location>
        <begin position="666"/>
        <end position="686"/>
    </location>
</feature>
<evidence type="ECO:0000259" key="24">
    <source>
        <dbReference type="PROSITE" id="PS51293"/>
    </source>
</evidence>
<dbReference type="SUPFAM" id="SSF53223">
    <property type="entry name" value="Aminoacid dehydrogenase-like, N-terminal domain"/>
    <property type="match status" value="1"/>
</dbReference>
<feature type="compositionally biased region" description="Polar residues" evidence="20">
    <location>
        <begin position="802"/>
        <end position="822"/>
    </location>
</feature>
<dbReference type="SMART" id="SM01274">
    <property type="entry name" value="malic"/>
    <property type="match status" value="1"/>
</dbReference>
<accession>A0A834XFL1</accession>
<dbReference type="GO" id="GO:0046872">
    <property type="term" value="F:metal ion binding"/>
    <property type="evidence" value="ECO:0007669"/>
    <property type="project" value="UniProtKB-KW"/>
</dbReference>
<dbReference type="PROSITE" id="PS51294">
    <property type="entry name" value="HTH_MYB"/>
    <property type="match status" value="1"/>
</dbReference>
<feature type="domain" description="ABC transporter" evidence="23">
    <location>
        <begin position="845"/>
        <end position="1098"/>
    </location>
</feature>
<evidence type="ECO:0000256" key="19">
    <source>
        <dbReference type="RuleBase" id="RU003426"/>
    </source>
</evidence>
<dbReference type="FunFam" id="3.40.50.10380:FF:000004">
    <property type="entry name" value="Malic enzyme"/>
    <property type="match status" value="1"/>
</dbReference>
<dbReference type="InterPro" id="IPR037062">
    <property type="entry name" value="Malic_N_dom_sf"/>
</dbReference>
<evidence type="ECO:0000256" key="15">
    <source>
        <dbReference type="ARBA" id="ARBA00023125"/>
    </source>
</evidence>
<dbReference type="Gene3D" id="3.40.50.10380">
    <property type="entry name" value="Malic enzyme, N-terminal domain"/>
    <property type="match status" value="1"/>
</dbReference>
<keyword evidence="16 21" id="KW-0472">Membrane</keyword>
<evidence type="ECO:0000256" key="16">
    <source>
        <dbReference type="ARBA" id="ARBA00023136"/>
    </source>
</evidence>
<name>A0A834XFL1_9FABA</name>
<dbReference type="NCBIfam" id="NF010052">
    <property type="entry name" value="PRK13529.1"/>
    <property type="match status" value="1"/>
</dbReference>
<dbReference type="PROSITE" id="PS00331">
    <property type="entry name" value="MALIC_ENZYMES"/>
    <property type="match status" value="1"/>
</dbReference>
<dbReference type="Gene3D" id="1.10.10.60">
    <property type="entry name" value="Homeodomain-like"/>
    <property type="match status" value="1"/>
</dbReference>
<dbReference type="GO" id="GO:0140359">
    <property type="term" value="F:ABC-type transporter activity"/>
    <property type="evidence" value="ECO:0007669"/>
    <property type="project" value="InterPro"/>
</dbReference>
<feature type="compositionally biased region" description="Polar residues" evidence="20">
    <location>
        <begin position="2220"/>
        <end position="2230"/>
    </location>
</feature>
<dbReference type="InterPro" id="IPR009057">
    <property type="entry name" value="Homeodomain-like_sf"/>
</dbReference>
<dbReference type="InterPro" id="IPR036291">
    <property type="entry name" value="NAD(P)-bd_dom_sf"/>
</dbReference>
<dbReference type="FunFam" id="3.40.50.300:FF:000059">
    <property type="entry name" value="ABC transporter G family member 40"/>
    <property type="match status" value="1"/>
</dbReference>
<evidence type="ECO:0000256" key="21">
    <source>
        <dbReference type="SAM" id="Phobius"/>
    </source>
</evidence>
<dbReference type="GO" id="GO:0005634">
    <property type="term" value="C:nucleus"/>
    <property type="evidence" value="ECO:0007669"/>
    <property type="project" value="UniProtKB-SubCell"/>
</dbReference>
<dbReference type="GO" id="GO:0004470">
    <property type="term" value="F:malic enzyme activity"/>
    <property type="evidence" value="ECO:0007669"/>
    <property type="project" value="InterPro"/>
</dbReference>
<evidence type="ECO:0000256" key="12">
    <source>
        <dbReference type="ARBA" id="ARBA00022840"/>
    </source>
</evidence>